<sequence length="151" mass="15934">MVLSNSAVNCAMVEYELYELRHAYRANQAELACMDACLVELNRRQAIYSAGAAAAVFGATHFPPYARLPLGARLVATAGAAFFAADIATHHATRSFLHRLASLGPASPLGQHLSRKFGILPHGAPEHVAFADGDDRRAEATASISGCAASL</sequence>
<dbReference type="Proteomes" id="UP000751190">
    <property type="component" value="Unassembled WGS sequence"/>
</dbReference>
<evidence type="ECO:0000313" key="1">
    <source>
        <dbReference type="EMBL" id="KAG8467824.1"/>
    </source>
</evidence>
<reference evidence="1" key="1">
    <citation type="submission" date="2021-05" db="EMBL/GenBank/DDBJ databases">
        <title>The genome of the haptophyte Pavlova lutheri (Diacronema luteri, Pavlovales) - a model for lipid biosynthesis in eukaryotic algae.</title>
        <authorList>
            <person name="Hulatt C.J."/>
            <person name="Posewitz M.C."/>
        </authorList>
    </citation>
    <scope>NUCLEOTIDE SEQUENCE</scope>
    <source>
        <strain evidence="1">NIVA-4/92</strain>
    </source>
</reference>
<protein>
    <submittedName>
        <fullName evidence="1">Uncharacterized protein</fullName>
    </submittedName>
</protein>
<evidence type="ECO:0000313" key="2">
    <source>
        <dbReference type="Proteomes" id="UP000751190"/>
    </source>
</evidence>
<comment type="caution">
    <text evidence="1">The sequence shown here is derived from an EMBL/GenBank/DDBJ whole genome shotgun (WGS) entry which is preliminary data.</text>
</comment>
<name>A0A8J5XWN0_DIALT</name>
<gene>
    <name evidence="1" type="ORF">KFE25_006876</name>
</gene>
<keyword evidence="2" id="KW-1185">Reference proteome</keyword>
<accession>A0A8J5XWN0</accession>
<dbReference type="AlphaFoldDB" id="A0A8J5XWN0"/>
<organism evidence="1 2">
    <name type="scientific">Diacronema lutheri</name>
    <name type="common">Unicellular marine alga</name>
    <name type="synonym">Monochrysis lutheri</name>
    <dbReference type="NCBI Taxonomy" id="2081491"/>
    <lineage>
        <taxon>Eukaryota</taxon>
        <taxon>Haptista</taxon>
        <taxon>Haptophyta</taxon>
        <taxon>Pavlovophyceae</taxon>
        <taxon>Pavlovales</taxon>
        <taxon>Pavlovaceae</taxon>
        <taxon>Diacronema</taxon>
    </lineage>
</organism>
<dbReference type="EMBL" id="JAGTXO010000005">
    <property type="protein sequence ID" value="KAG8467824.1"/>
    <property type="molecule type" value="Genomic_DNA"/>
</dbReference>
<proteinExistence type="predicted"/>